<keyword evidence="1" id="KW-0472">Membrane</keyword>
<sequence length="97" mass="10314">MTPIAVKILLILVLGVIIAFGLRSKTKTFSLAFTSASLLGVVSIAVLYHIRGSDLSDLLLLTIPSKTTSAIFILYAAIVGGILSTIFSKSRKEFGDD</sequence>
<gene>
    <name evidence="2" type="ORF">JAZ07_11510</name>
</gene>
<organism evidence="2 3">
    <name type="scientific">Candidatus Thiodiazotropha taylori</name>
    <dbReference type="NCBI Taxonomy" id="2792791"/>
    <lineage>
        <taxon>Bacteria</taxon>
        <taxon>Pseudomonadati</taxon>
        <taxon>Pseudomonadota</taxon>
        <taxon>Gammaproteobacteria</taxon>
        <taxon>Chromatiales</taxon>
        <taxon>Sedimenticolaceae</taxon>
        <taxon>Candidatus Thiodiazotropha</taxon>
    </lineage>
</organism>
<feature type="transmembrane region" description="Helical" evidence="1">
    <location>
        <begin position="29"/>
        <end position="50"/>
    </location>
</feature>
<keyword evidence="1" id="KW-1133">Transmembrane helix</keyword>
<name>A0A9E4KDI4_9GAMM</name>
<accession>A0A9E4KDI4</accession>
<feature type="transmembrane region" description="Helical" evidence="1">
    <location>
        <begin position="70"/>
        <end position="88"/>
    </location>
</feature>
<keyword evidence="1" id="KW-0812">Transmembrane</keyword>
<dbReference type="EMBL" id="JAEPCM010000395">
    <property type="protein sequence ID" value="MCG7946961.1"/>
    <property type="molecule type" value="Genomic_DNA"/>
</dbReference>
<dbReference type="Proteomes" id="UP000886667">
    <property type="component" value="Unassembled WGS sequence"/>
</dbReference>
<dbReference type="AlphaFoldDB" id="A0A9E4KDI4"/>
<comment type="caution">
    <text evidence="2">The sequence shown here is derived from an EMBL/GenBank/DDBJ whole genome shotgun (WGS) entry which is preliminary data.</text>
</comment>
<evidence type="ECO:0000313" key="3">
    <source>
        <dbReference type="Proteomes" id="UP000886667"/>
    </source>
</evidence>
<protein>
    <submittedName>
        <fullName evidence="2">Uncharacterized protein</fullName>
    </submittedName>
</protein>
<evidence type="ECO:0000313" key="2">
    <source>
        <dbReference type="EMBL" id="MCG7946961.1"/>
    </source>
</evidence>
<reference evidence="2" key="1">
    <citation type="journal article" date="2021" name="Proc. Natl. Acad. Sci. U.S.A.">
        <title>Global biogeography of chemosynthetic symbionts reveals both localized and globally distributed symbiont groups. .</title>
        <authorList>
            <person name="Osvatic J.T."/>
            <person name="Wilkins L.G.E."/>
            <person name="Leibrecht L."/>
            <person name="Leray M."/>
            <person name="Zauner S."/>
            <person name="Polzin J."/>
            <person name="Camacho Y."/>
            <person name="Gros O."/>
            <person name="van Gils J.A."/>
            <person name="Eisen J.A."/>
            <person name="Petersen J.M."/>
            <person name="Yuen B."/>
        </authorList>
    </citation>
    <scope>NUCLEOTIDE SEQUENCE</scope>
    <source>
        <strain evidence="2">MAGclacostrist064TRANS</strain>
    </source>
</reference>
<proteinExistence type="predicted"/>
<feature type="transmembrane region" description="Helical" evidence="1">
    <location>
        <begin position="6"/>
        <end position="22"/>
    </location>
</feature>
<evidence type="ECO:0000256" key="1">
    <source>
        <dbReference type="SAM" id="Phobius"/>
    </source>
</evidence>